<dbReference type="Pfam" id="PF26292">
    <property type="entry name" value="PUA_elF2D"/>
    <property type="match status" value="1"/>
</dbReference>
<dbReference type="GO" id="GO:0003723">
    <property type="term" value="F:RNA binding"/>
    <property type="evidence" value="ECO:0007669"/>
    <property type="project" value="InterPro"/>
</dbReference>
<dbReference type="GO" id="GO:0001731">
    <property type="term" value="P:formation of translation preinitiation complex"/>
    <property type="evidence" value="ECO:0007669"/>
    <property type="project" value="InterPro"/>
</dbReference>
<dbReference type="Pfam" id="PF26291">
    <property type="entry name" value="SWIB_eIF2D"/>
    <property type="match status" value="1"/>
</dbReference>
<dbReference type="InterPro" id="IPR058886">
    <property type="entry name" value="SWIB_eIF2D"/>
</dbReference>
<dbReference type="InterPro" id="IPR004521">
    <property type="entry name" value="Uncharacterised_CHP00451"/>
</dbReference>
<dbReference type="PROSITE" id="PS50296">
    <property type="entry name" value="SUI1"/>
    <property type="match status" value="1"/>
</dbReference>
<evidence type="ECO:0000256" key="1">
    <source>
        <dbReference type="ARBA" id="ARBA00010359"/>
    </source>
</evidence>
<dbReference type="InterPro" id="IPR015947">
    <property type="entry name" value="PUA-like_sf"/>
</dbReference>
<feature type="domain" description="SUI1" evidence="4">
    <location>
        <begin position="493"/>
        <end position="569"/>
    </location>
</feature>
<keyword evidence="7" id="KW-1185">Reference proteome</keyword>
<keyword evidence="6" id="KW-0648">Protein biosynthesis</keyword>
<dbReference type="EMBL" id="JADGJQ010000002">
    <property type="protein sequence ID" value="KAJ3185185.1"/>
    <property type="molecule type" value="Genomic_DNA"/>
</dbReference>
<feature type="compositionally biased region" description="Polar residues" evidence="3">
    <location>
        <begin position="201"/>
        <end position="211"/>
    </location>
</feature>
<reference evidence="6" key="1">
    <citation type="submission" date="2020-05" db="EMBL/GenBank/DDBJ databases">
        <title>Phylogenomic resolution of chytrid fungi.</title>
        <authorList>
            <person name="Stajich J.E."/>
            <person name="Amses K."/>
            <person name="Simmons R."/>
            <person name="Seto K."/>
            <person name="Myers J."/>
            <person name="Bonds A."/>
            <person name="Quandt C.A."/>
            <person name="Barry K."/>
            <person name="Liu P."/>
            <person name="Grigoriev I."/>
            <person name="Longcore J.E."/>
            <person name="James T.Y."/>
        </authorList>
    </citation>
    <scope>NUCLEOTIDE SEQUENCE</scope>
    <source>
        <strain evidence="6">JEL0379</strain>
    </source>
</reference>
<dbReference type="InterPro" id="IPR001950">
    <property type="entry name" value="SUI1"/>
</dbReference>
<evidence type="ECO:0000256" key="3">
    <source>
        <dbReference type="SAM" id="MobiDB-lite"/>
    </source>
</evidence>
<feature type="domain" description="DM2" evidence="5">
    <location>
        <begin position="385"/>
        <end position="469"/>
    </location>
</feature>
<evidence type="ECO:0000313" key="7">
    <source>
        <dbReference type="Proteomes" id="UP001212152"/>
    </source>
</evidence>
<gene>
    <name evidence="6" type="primary">EIF2D</name>
    <name evidence="6" type="ORF">HDU87_002753</name>
</gene>
<dbReference type="GO" id="GO:0003743">
    <property type="term" value="F:translation initiation factor activity"/>
    <property type="evidence" value="ECO:0007669"/>
    <property type="project" value="UniProtKB-KW"/>
</dbReference>
<dbReference type="Pfam" id="PF01253">
    <property type="entry name" value="SUI1"/>
    <property type="match status" value="1"/>
</dbReference>
<sequence length="582" mass="63252">MFKKPFHAKPQSHVRSSDRRKLRAELLAAFPQTTEAAVANLLPVKDAKDGGGGNVTVSKLISHAGDQISLYSVEGQPIFWKDLDGRILPTVYTLWKIPSMLPLIETHGPVLLKLFDGADLMLPGVIVPEKGFATFCVGDPVAVTVRGSSVPMAVGRMAISSDEIKRTDYAMRGKGVHVLHTYGDQMWAYGNKSAPPDSVECQANTSGSWSKVSYDPSRPSSPESAAEPIAVASHGVASKAAPEEDSEPSAPQSSPAETDKILEQALLTALKSRLPADPKLLPMSSSVLYNTYILPSRPGGTSLDIKLSSYKKVGKFLKAMEKRGLLKLKERGGETLLISVNRSHQQIVDFHAPKKVAGDQKPQPAGLVGAESPAQPAQTALTIVKLYKATSKELPLFQAIGRSKDSYYTPGEVRDALDEYVRTKELAKPANPRLVKIDAVLCDAILKKDEYNTVDDLQRDAIVQRLLAKMDPFHELRAPNKQPMLKKGAPQPITIILEQRQGRKCVTRISGFEQYAVDAQDLAAHLKVRCASSTSVSPIPGKASAVAAYEVMVQGRKTKECCFVLEKEYGIQQELLTINAKA</sequence>
<dbReference type="SUPFAM" id="SSF55159">
    <property type="entry name" value="eIF1-like"/>
    <property type="match status" value="1"/>
</dbReference>
<evidence type="ECO:0000256" key="2">
    <source>
        <dbReference type="ARBA" id="ARBA00022490"/>
    </source>
</evidence>
<dbReference type="Gene3D" id="3.10.400.20">
    <property type="match status" value="1"/>
</dbReference>
<dbReference type="CDD" id="cd21156">
    <property type="entry name" value="PUA_eIF2d-like"/>
    <property type="match status" value="1"/>
</dbReference>
<dbReference type="InterPro" id="IPR048248">
    <property type="entry name" value="PUA_eIF2d-like"/>
</dbReference>
<keyword evidence="2" id="KW-0963">Cytoplasm</keyword>
<dbReference type="CDD" id="cd11610">
    <property type="entry name" value="eIF2D_N"/>
    <property type="match status" value="1"/>
</dbReference>
<dbReference type="InterPro" id="IPR036877">
    <property type="entry name" value="SUI1_dom_sf"/>
</dbReference>
<protein>
    <submittedName>
        <fullName evidence="6">Eukaryotic translation initiation factor 2D</fullName>
    </submittedName>
</protein>
<dbReference type="PROSITE" id="PS50890">
    <property type="entry name" value="PUA"/>
    <property type="match status" value="1"/>
</dbReference>
<dbReference type="InterPro" id="IPR039757">
    <property type="entry name" value="EIF2D"/>
</dbReference>
<dbReference type="Pfam" id="PF17832">
    <property type="entry name" value="Pre-PUA"/>
    <property type="match status" value="1"/>
</dbReference>
<evidence type="ECO:0000259" key="5">
    <source>
        <dbReference type="PROSITE" id="PS51925"/>
    </source>
</evidence>
<comment type="caution">
    <text evidence="6">The sequence shown here is derived from an EMBL/GenBank/DDBJ whole genome shotgun (WGS) entry which is preliminary data.</text>
</comment>
<dbReference type="InterPro" id="IPR041366">
    <property type="entry name" value="Pre-PUA"/>
</dbReference>
<proteinExistence type="inferred from homology"/>
<dbReference type="PROSITE" id="PS51925">
    <property type="entry name" value="SWIB_MDM2"/>
    <property type="match status" value="1"/>
</dbReference>
<dbReference type="NCBIfam" id="TIGR00451">
    <property type="entry name" value="unchar_dom_2"/>
    <property type="match status" value="1"/>
</dbReference>
<dbReference type="CDD" id="cd11608">
    <property type="entry name" value="eIF2D_C"/>
    <property type="match status" value="1"/>
</dbReference>
<dbReference type="Proteomes" id="UP001212152">
    <property type="component" value="Unassembled WGS sequence"/>
</dbReference>
<dbReference type="AlphaFoldDB" id="A0AAD5TTR6"/>
<evidence type="ECO:0000259" key="4">
    <source>
        <dbReference type="PROSITE" id="PS50296"/>
    </source>
</evidence>
<dbReference type="InterPro" id="IPR048247">
    <property type="entry name" value="eIF2D_N"/>
</dbReference>
<dbReference type="Pfam" id="PF25304">
    <property type="entry name" value="WHD_eIF2D"/>
    <property type="match status" value="1"/>
</dbReference>
<comment type="similarity">
    <text evidence="1">Belongs to the eIF2D family.</text>
</comment>
<dbReference type="PANTHER" id="PTHR12217:SF4">
    <property type="entry name" value="EUKARYOTIC TRANSLATION INITIATION FACTOR 2D"/>
    <property type="match status" value="1"/>
</dbReference>
<dbReference type="PANTHER" id="PTHR12217">
    <property type="entry name" value="EUKARYOTIC TRANSLATION INITIATION FACTOR 2D"/>
    <property type="match status" value="1"/>
</dbReference>
<dbReference type="InterPro" id="IPR036885">
    <property type="entry name" value="SWIB_MDM2_dom_sf"/>
</dbReference>
<dbReference type="SUPFAM" id="SSF88697">
    <property type="entry name" value="PUA domain-like"/>
    <property type="match status" value="1"/>
</dbReference>
<dbReference type="FunFam" id="3.10.400.20:FF:000002">
    <property type="entry name" value="Eukaryotic translation initiation factor 2D"/>
    <property type="match status" value="1"/>
</dbReference>
<dbReference type="SUPFAM" id="SSF47592">
    <property type="entry name" value="SWIB/MDM2 domain"/>
    <property type="match status" value="1"/>
</dbReference>
<feature type="region of interest" description="Disordered" evidence="3">
    <location>
        <begin position="195"/>
        <end position="257"/>
    </location>
</feature>
<dbReference type="InterPro" id="IPR039759">
    <property type="entry name" value="eIF2D_SUI1"/>
</dbReference>
<dbReference type="InterPro" id="IPR003121">
    <property type="entry name" value="SWIB_MDM2_domain"/>
</dbReference>
<evidence type="ECO:0000313" key="6">
    <source>
        <dbReference type="EMBL" id="KAJ3185185.1"/>
    </source>
</evidence>
<dbReference type="Gene3D" id="3.30.780.10">
    <property type="entry name" value="SUI1-like domain"/>
    <property type="match status" value="1"/>
</dbReference>
<accession>A0AAD5TTR6</accession>
<feature type="compositionally biased region" description="Low complexity" evidence="3">
    <location>
        <begin position="216"/>
        <end position="233"/>
    </location>
</feature>
<organism evidence="6 7">
    <name type="scientific">Geranomyces variabilis</name>
    <dbReference type="NCBI Taxonomy" id="109894"/>
    <lineage>
        <taxon>Eukaryota</taxon>
        <taxon>Fungi</taxon>
        <taxon>Fungi incertae sedis</taxon>
        <taxon>Chytridiomycota</taxon>
        <taxon>Chytridiomycota incertae sedis</taxon>
        <taxon>Chytridiomycetes</taxon>
        <taxon>Spizellomycetales</taxon>
        <taxon>Powellomycetaceae</taxon>
        <taxon>Geranomyces</taxon>
    </lineage>
</organism>
<dbReference type="InterPro" id="IPR057429">
    <property type="entry name" value="WH_eIF2D"/>
</dbReference>
<keyword evidence="6" id="KW-0396">Initiation factor</keyword>
<dbReference type="GO" id="GO:0005737">
    <property type="term" value="C:cytoplasm"/>
    <property type="evidence" value="ECO:0007669"/>
    <property type="project" value="UniProtKB-SubCell"/>
</dbReference>
<name>A0AAD5TTR6_9FUNG</name>